<dbReference type="Proteomes" id="UP001516023">
    <property type="component" value="Unassembled WGS sequence"/>
</dbReference>
<proteinExistence type="predicted"/>
<dbReference type="Gene3D" id="1.20.120.20">
    <property type="entry name" value="Apolipoprotein"/>
    <property type="match status" value="1"/>
</dbReference>
<evidence type="ECO:0008006" key="5">
    <source>
        <dbReference type="Google" id="ProtNLM"/>
    </source>
</evidence>
<sequence>MKFYCSTAALAALVLLSSSPPASSTPHQSAFTSLSACRVHATSSIFPSSQRRLLSSDVIDELPSDAALDNDASNPESILTNRNRLLALSSSLANNSPTGRFLSRPADKRKFQRAIQELEASSPVMGERERDMLVGDWMLVATANVLHSDLRRGREKKDGGWLFGYNKRSGLSFFRKENGLASTIQETIRKSVEVMQRIRTDGTSGVDGEVNRVDNVIEYTPIDTLRDILPKESPLSFLSEINVNPLKVKNSKVVLVHKAEVESVTPVLRTKIAWTSSILNVAGTSQFLDPEGADVLGTNNPLGEFLNVGSFDTPYVDNDMRVSRTPGPLFEQLRVFVRKGSNILDSDIIDDLAAELRVEEEMEVSQRASRSEERVKKVTNAAQSVGDAVASIGEDVRSVVEKDLEGVYRAMGDAMDDVVGRVQDVVEEDLQGVGEALDGMQKSLQGEGYEILDAVTNVTKAVSKIPQDVQKVVEEDVTTVGESVEDALDAMVRDVQDSVEEDLKKIDVSVKEVNEVLSGKDDEDEAEEIDVDEKKT</sequence>
<protein>
    <recommendedName>
        <fullName evidence="5">Plastid lipid-associated protein/fibrillin conserved domain-containing protein</fullName>
    </recommendedName>
</protein>
<keyword evidence="2" id="KW-0732">Signal</keyword>
<keyword evidence="4" id="KW-1185">Reference proteome</keyword>
<feature type="signal peptide" evidence="2">
    <location>
        <begin position="1"/>
        <end position="24"/>
    </location>
</feature>
<dbReference type="SUPFAM" id="SSF58113">
    <property type="entry name" value="Apolipoprotein A-I"/>
    <property type="match status" value="1"/>
</dbReference>
<evidence type="ECO:0000313" key="4">
    <source>
        <dbReference type="Proteomes" id="UP001516023"/>
    </source>
</evidence>
<comment type="caution">
    <text evidence="3">The sequence shown here is derived from an EMBL/GenBank/DDBJ whole genome shotgun (WGS) entry which is preliminary data.</text>
</comment>
<evidence type="ECO:0000256" key="2">
    <source>
        <dbReference type="SAM" id="SignalP"/>
    </source>
</evidence>
<organism evidence="3 4">
    <name type="scientific">Cyclotella cryptica</name>
    <dbReference type="NCBI Taxonomy" id="29204"/>
    <lineage>
        <taxon>Eukaryota</taxon>
        <taxon>Sar</taxon>
        <taxon>Stramenopiles</taxon>
        <taxon>Ochrophyta</taxon>
        <taxon>Bacillariophyta</taxon>
        <taxon>Coscinodiscophyceae</taxon>
        <taxon>Thalassiosirophycidae</taxon>
        <taxon>Stephanodiscales</taxon>
        <taxon>Stephanodiscaceae</taxon>
        <taxon>Cyclotella</taxon>
    </lineage>
</organism>
<evidence type="ECO:0000256" key="1">
    <source>
        <dbReference type="SAM" id="MobiDB-lite"/>
    </source>
</evidence>
<dbReference type="EMBL" id="JABMIG020000001">
    <property type="protein sequence ID" value="KAL3805832.1"/>
    <property type="molecule type" value="Genomic_DNA"/>
</dbReference>
<dbReference type="AlphaFoldDB" id="A0ABD3QZY0"/>
<reference evidence="3 4" key="1">
    <citation type="journal article" date="2020" name="G3 (Bethesda)">
        <title>Improved Reference Genome for Cyclotella cryptica CCMP332, a Model for Cell Wall Morphogenesis, Salinity Adaptation, and Lipid Production in Diatoms (Bacillariophyta).</title>
        <authorList>
            <person name="Roberts W.R."/>
            <person name="Downey K.M."/>
            <person name="Ruck E.C."/>
            <person name="Traller J.C."/>
            <person name="Alverson A.J."/>
        </authorList>
    </citation>
    <scope>NUCLEOTIDE SEQUENCE [LARGE SCALE GENOMIC DNA]</scope>
    <source>
        <strain evidence="3 4">CCMP332</strain>
    </source>
</reference>
<name>A0ABD3QZY0_9STRA</name>
<accession>A0ABD3QZY0</accession>
<feature type="compositionally biased region" description="Acidic residues" evidence="1">
    <location>
        <begin position="521"/>
        <end position="536"/>
    </location>
</feature>
<gene>
    <name evidence="3" type="ORF">HJC23_007793</name>
</gene>
<feature type="chain" id="PRO_5044889518" description="Plastid lipid-associated protein/fibrillin conserved domain-containing protein" evidence="2">
    <location>
        <begin position="25"/>
        <end position="536"/>
    </location>
</feature>
<feature type="region of interest" description="Disordered" evidence="1">
    <location>
        <begin position="516"/>
        <end position="536"/>
    </location>
</feature>
<evidence type="ECO:0000313" key="3">
    <source>
        <dbReference type="EMBL" id="KAL3805832.1"/>
    </source>
</evidence>